<name>A0ABX2EUX8_9PSEU</name>
<gene>
    <name evidence="1" type="ORF">GC106_420</name>
</gene>
<proteinExistence type="predicted"/>
<organism evidence="1 2">
    <name type="scientific">Kibdelosporangium persicum</name>
    <dbReference type="NCBI Taxonomy" id="2698649"/>
    <lineage>
        <taxon>Bacteria</taxon>
        <taxon>Bacillati</taxon>
        <taxon>Actinomycetota</taxon>
        <taxon>Actinomycetes</taxon>
        <taxon>Pseudonocardiales</taxon>
        <taxon>Pseudonocardiaceae</taxon>
        <taxon>Kibdelosporangium</taxon>
    </lineage>
</organism>
<reference evidence="1 2" key="1">
    <citation type="submission" date="2020-01" db="EMBL/GenBank/DDBJ databases">
        <title>Kibdelosporangium persica a novel Actinomycetes from a hot desert in Iran.</title>
        <authorList>
            <person name="Safaei N."/>
            <person name="Zaburannyi N."/>
            <person name="Mueller R."/>
            <person name="Wink J."/>
        </authorList>
    </citation>
    <scope>NUCLEOTIDE SEQUENCE [LARGE SCALE GENOMIC DNA]</scope>
    <source>
        <strain evidence="1 2">4NS15</strain>
    </source>
</reference>
<keyword evidence="2" id="KW-1185">Reference proteome</keyword>
<protein>
    <submittedName>
        <fullName evidence="1">D-ala D-ala ligase C-terminus</fullName>
    </submittedName>
</protein>
<dbReference type="SUPFAM" id="SSF56059">
    <property type="entry name" value="Glutathione synthetase ATP-binding domain-like"/>
    <property type="match status" value="1"/>
</dbReference>
<sequence>MPDRTEHLLGLLLGTEEDWPRAFETLVRRLGPVRDAAGVDHSLTTERITIEPFDLRAKPRYDLVIDRLAYWYYVPREWLKKIALMDDVYLLNSPFTFQSMEKHAAYCAMMRLGLKVPPTWLVPYKNPVDHAKYAYTAAKYNKSFDLDAVAAEVGYPLFMKPYDGGAWRGVSRITDPETLHAAYDASGEMLMHLQASIEGYDSFARSLTIGPDTMVMRFQPEKPMHERYAVQHGFLSEQAGSEVVTISRLINAFFRWEFNSCESLVVGPEVCPIDYANACPDISITSLHYYFPWAIGALLKWSVFCAVTGRRPRLDLDTRRYFEVADSGMDYEAKLAEYLKLADDYFDTTRYHEFCATSLSTVDDMVRDWVSSPDFDALLVETVRTTYPPAEHDRFVAHFRGLIGLWIQEG</sequence>
<evidence type="ECO:0000313" key="1">
    <source>
        <dbReference type="EMBL" id="NRN62841.1"/>
    </source>
</evidence>
<evidence type="ECO:0000313" key="2">
    <source>
        <dbReference type="Proteomes" id="UP000763557"/>
    </source>
</evidence>
<dbReference type="EMBL" id="JAAATY010000001">
    <property type="protein sequence ID" value="NRN62841.1"/>
    <property type="molecule type" value="Genomic_DNA"/>
</dbReference>
<dbReference type="GO" id="GO:0016874">
    <property type="term" value="F:ligase activity"/>
    <property type="evidence" value="ECO:0007669"/>
    <property type="project" value="UniProtKB-KW"/>
</dbReference>
<dbReference type="RefSeq" id="WP_173123065.1">
    <property type="nucleotide sequence ID" value="NZ_CBCSGW010000042.1"/>
</dbReference>
<dbReference type="InterPro" id="IPR013815">
    <property type="entry name" value="ATP_grasp_subdomain_1"/>
</dbReference>
<keyword evidence="1" id="KW-0436">Ligase</keyword>
<dbReference type="Gene3D" id="3.30.1490.20">
    <property type="entry name" value="ATP-grasp fold, A domain"/>
    <property type="match status" value="1"/>
</dbReference>
<dbReference type="Proteomes" id="UP000763557">
    <property type="component" value="Unassembled WGS sequence"/>
</dbReference>
<comment type="caution">
    <text evidence="1">The sequence shown here is derived from an EMBL/GenBank/DDBJ whole genome shotgun (WGS) entry which is preliminary data.</text>
</comment>
<accession>A0ABX2EUX8</accession>